<dbReference type="PANTHER" id="PTHR12357">
    <property type="entry name" value="YTH YT521-B HOMOLOGY DOMAIN-CONTAINING"/>
    <property type="match status" value="1"/>
</dbReference>
<accession>A0ABR0LEW9</accession>
<organism evidence="2 3">
    <name type="scientific">Rachicladosporium monterosium</name>
    <dbReference type="NCBI Taxonomy" id="1507873"/>
    <lineage>
        <taxon>Eukaryota</taxon>
        <taxon>Fungi</taxon>
        <taxon>Dikarya</taxon>
        <taxon>Ascomycota</taxon>
        <taxon>Pezizomycotina</taxon>
        <taxon>Dothideomycetes</taxon>
        <taxon>Dothideomycetidae</taxon>
        <taxon>Cladosporiales</taxon>
        <taxon>Cladosporiaceae</taxon>
        <taxon>Rachicladosporium</taxon>
    </lineage>
</organism>
<keyword evidence="3" id="KW-1185">Reference proteome</keyword>
<dbReference type="InterPro" id="IPR045168">
    <property type="entry name" value="YTH_prot"/>
</dbReference>
<dbReference type="EMBL" id="JAVRRR010000026">
    <property type="protein sequence ID" value="KAK5147776.1"/>
    <property type="molecule type" value="Genomic_DNA"/>
</dbReference>
<dbReference type="CDD" id="cd21134">
    <property type="entry name" value="YTH"/>
    <property type="match status" value="1"/>
</dbReference>
<evidence type="ECO:0000313" key="3">
    <source>
        <dbReference type="Proteomes" id="UP001308179"/>
    </source>
</evidence>
<feature type="domain" description="YTH" evidence="1">
    <location>
        <begin position="55"/>
        <end position="217"/>
    </location>
</feature>
<dbReference type="PROSITE" id="PS50882">
    <property type="entry name" value="YTH"/>
    <property type="match status" value="1"/>
</dbReference>
<evidence type="ECO:0000313" key="2">
    <source>
        <dbReference type="EMBL" id="KAK5147776.1"/>
    </source>
</evidence>
<evidence type="ECO:0000259" key="1">
    <source>
        <dbReference type="PROSITE" id="PS50882"/>
    </source>
</evidence>
<proteinExistence type="predicted"/>
<comment type="caution">
    <text evidence="2">The sequence shown here is derived from an EMBL/GenBank/DDBJ whole genome shotgun (WGS) entry which is preliminary data.</text>
</comment>
<protein>
    <recommendedName>
        <fullName evidence="1">YTH domain-containing protein</fullName>
    </recommendedName>
</protein>
<dbReference type="Proteomes" id="UP001308179">
    <property type="component" value="Unassembled WGS sequence"/>
</dbReference>
<gene>
    <name evidence="2" type="ORF">LTR32_000835</name>
</gene>
<dbReference type="InterPro" id="IPR007275">
    <property type="entry name" value="YTH_domain"/>
</dbReference>
<name>A0ABR0LEW9_9PEZI</name>
<sequence length="239" mass="25960">MPSPTPSSDSSDGTGVALPDGLKCPLIVSGGRTTEPELVDGEISRSPTAHKRVLEKYFIIKSLTVEDVELIFSANKSGEYFGYARMSSTISGEPVNLGALAGTEEAKISGMPQCIPTPATKTASRGHIFDDFARGTIFWEADSSETEPESPVKDGSGLGSGHHWRHQFKIEWVSTVHLPFFRTRGLRNPWNANGEVKIARDGTEFEPSVGRTLVAMFYRPLTAVQGGVMVMPPTSMPYR</sequence>
<dbReference type="PANTHER" id="PTHR12357:SF3">
    <property type="entry name" value="YTH DOMAIN-CONTAINING PROTEIN 1"/>
    <property type="match status" value="1"/>
</dbReference>
<dbReference type="Gene3D" id="3.10.590.10">
    <property type="entry name" value="ph1033 like domains"/>
    <property type="match status" value="1"/>
</dbReference>
<dbReference type="Pfam" id="PF04146">
    <property type="entry name" value="YTH"/>
    <property type="match status" value="1"/>
</dbReference>
<reference evidence="2 3" key="1">
    <citation type="submission" date="2023-08" db="EMBL/GenBank/DDBJ databases">
        <title>Black Yeasts Isolated from many extreme environments.</title>
        <authorList>
            <person name="Coleine C."/>
            <person name="Stajich J.E."/>
            <person name="Selbmann L."/>
        </authorList>
    </citation>
    <scope>NUCLEOTIDE SEQUENCE [LARGE SCALE GENOMIC DNA]</scope>
    <source>
        <strain evidence="2 3">CCFEE 5386</strain>
    </source>
</reference>